<evidence type="ECO:0000259" key="1">
    <source>
        <dbReference type="Pfam" id="PF00155"/>
    </source>
</evidence>
<evidence type="ECO:0000313" key="2">
    <source>
        <dbReference type="EMBL" id="QSQ19559.1"/>
    </source>
</evidence>
<dbReference type="InterPro" id="IPR004839">
    <property type="entry name" value="Aminotransferase_I/II_large"/>
</dbReference>
<evidence type="ECO:0000313" key="3">
    <source>
        <dbReference type="Proteomes" id="UP000662747"/>
    </source>
</evidence>
<dbReference type="Gene3D" id="3.90.1150.10">
    <property type="entry name" value="Aspartate Aminotransferase, domain 1"/>
    <property type="match status" value="1"/>
</dbReference>
<dbReference type="SUPFAM" id="SSF53383">
    <property type="entry name" value="PLP-dependent transferases"/>
    <property type="match status" value="1"/>
</dbReference>
<accession>A0ABX7NL26</accession>
<reference evidence="2 3" key="1">
    <citation type="submission" date="2021-02" db="EMBL/GenBank/DDBJ databases">
        <title>De Novo genome assembly of isolated myxobacteria.</title>
        <authorList>
            <person name="Stevens D.C."/>
        </authorList>
    </citation>
    <scope>NUCLEOTIDE SEQUENCE [LARGE SCALE GENOMIC DNA]</scope>
    <source>
        <strain evidence="3">SCPEA02</strain>
    </source>
</reference>
<gene>
    <name evidence="2" type="ORF">JY651_30125</name>
</gene>
<protein>
    <submittedName>
        <fullName evidence="2">Pyridoxal phosphate-dependent aminotransferase</fullName>
    </submittedName>
</protein>
<dbReference type="Pfam" id="PF00155">
    <property type="entry name" value="Aminotran_1_2"/>
    <property type="match status" value="1"/>
</dbReference>
<dbReference type="GO" id="GO:0008483">
    <property type="term" value="F:transaminase activity"/>
    <property type="evidence" value="ECO:0007669"/>
    <property type="project" value="UniProtKB-KW"/>
</dbReference>
<dbReference type="Gene3D" id="3.40.640.10">
    <property type="entry name" value="Type I PLP-dependent aspartate aminotransferase-like (Major domain)"/>
    <property type="match status" value="1"/>
</dbReference>
<dbReference type="EMBL" id="CP071090">
    <property type="protein sequence ID" value="QSQ19559.1"/>
    <property type="molecule type" value="Genomic_DNA"/>
</dbReference>
<keyword evidence="3" id="KW-1185">Reference proteome</keyword>
<organism evidence="2 3">
    <name type="scientific">Pyxidicoccus parkwayensis</name>
    <dbReference type="NCBI Taxonomy" id="2813578"/>
    <lineage>
        <taxon>Bacteria</taxon>
        <taxon>Pseudomonadati</taxon>
        <taxon>Myxococcota</taxon>
        <taxon>Myxococcia</taxon>
        <taxon>Myxococcales</taxon>
        <taxon>Cystobacterineae</taxon>
        <taxon>Myxococcaceae</taxon>
        <taxon>Pyxidicoccus</taxon>
    </lineage>
</organism>
<sequence>MDLLRPFFMEDYLEGSRFTARYNLGESGGRPVTVGELLTGSGVSQTQAADVFLSTLLRDSPNWGRADLRDLVAAMHPGTTRDNVLITTGTSEALLLLFRQLRPRKVALAWPAFQLLYELPMQQGAQVVRLPVRWDARGVPSVDGAEWLDVLAREQPDAVIINNPHNPSGLVLDAKLLDAVARWADAAGATVIGDEHYRFLSSEDAVLGASVYRPGSRTFVTGSFIKCLGCPGLRIGWCVGDTAMLSRMQNEKNYTTHTVNPVTEWISYEVLKDLHSPALTHAREEWMKNRRTLAAFLERSRGVYGIAPTGGLVTCIGVRGASEPRDFEARLSALSAEGVFVLPLSAMEAGSPEGTHPLERGHGFRLGLGMAADRFPEALEAIERATTR</sequence>
<name>A0ABX7NL26_9BACT</name>
<proteinExistence type="predicted"/>
<dbReference type="InterPro" id="IPR015421">
    <property type="entry name" value="PyrdxlP-dep_Trfase_major"/>
</dbReference>
<dbReference type="RefSeq" id="WP_206721143.1">
    <property type="nucleotide sequence ID" value="NZ_CP071090.1"/>
</dbReference>
<keyword evidence="2" id="KW-0808">Transferase</keyword>
<dbReference type="PANTHER" id="PTHR43510">
    <property type="entry name" value="AMINOTRANSFERASE FUNCTION, HYPOTHETICAL (EUROFUNG)"/>
    <property type="match status" value="1"/>
</dbReference>
<feature type="domain" description="Aminotransferase class I/classII large" evidence="1">
    <location>
        <begin position="64"/>
        <end position="380"/>
    </location>
</feature>
<dbReference type="Proteomes" id="UP000662747">
    <property type="component" value="Chromosome"/>
</dbReference>
<dbReference type="CDD" id="cd00609">
    <property type="entry name" value="AAT_like"/>
    <property type="match status" value="1"/>
</dbReference>
<dbReference type="InterPro" id="IPR015424">
    <property type="entry name" value="PyrdxlP-dep_Trfase"/>
</dbReference>
<dbReference type="InterPro" id="IPR015422">
    <property type="entry name" value="PyrdxlP-dep_Trfase_small"/>
</dbReference>
<keyword evidence="2" id="KW-0032">Aminotransferase</keyword>
<dbReference type="PANTHER" id="PTHR43510:SF1">
    <property type="entry name" value="AMINOTRANSFERASE FUNCTION, HYPOTHETICAL (EUROFUNG)"/>
    <property type="match status" value="1"/>
</dbReference>